<keyword evidence="6" id="KW-0547">Nucleotide-binding</keyword>
<evidence type="ECO:0000256" key="8">
    <source>
        <dbReference type="ARBA" id="ARBA00022840"/>
    </source>
</evidence>
<dbReference type="GO" id="GO:0005524">
    <property type="term" value="F:ATP binding"/>
    <property type="evidence" value="ECO:0007669"/>
    <property type="project" value="UniProtKB-KW"/>
</dbReference>
<sequence>LKRADCFVINGAENINEEQVKSFCLRLTDAYPGRPVFRGHYTADSLIDPEGIQRPISALPPGPLLAFCGIARPESFYQTVNTIAESRVIEKASFQDHHAFQEKDMISLNRQAEETGCTAFITTEKDMVKLNALSLTLPLWILRVKLTMPPDFERFVLTALPTVLQ</sequence>
<name>A0A3B0V263_9ZZZZ</name>
<dbReference type="UniPathway" id="UPA00359">
    <property type="reaction ID" value="UER00482"/>
</dbReference>
<keyword evidence="3" id="KW-0444">Lipid biosynthesis</keyword>
<proteinExistence type="predicted"/>
<keyword evidence="8" id="KW-0067">ATP-binding</keyword>
<dbReference type="AlphaFoldDB" id="A0A3B0V263"/>
<comment type="pathway">
    <text evidence="1">Glycolipid biosynthesis; lipid IV(A) biosynthesis; lipid IV(A) from (3R)-3-hydroxytetradecanoyl-[acyl-carrier-protein] and UDP-N-acetyl-alpha-D-glucosamine: step 6/6.</text>
</comment>
<dbReference type="InterPro" id="IPR003758">
    <property type="entry name" value="LpxK"/>
</dbReference>
<organism evidence="10">
    <name type="scientific">hydrothermal vent metagenome</name>
    <dbReference type="NCBI Taxonomy" id="652676"/>
    <lineage>
        <taxon>unclassified sequences</taxon>
        <taxon>metagenomes</taxon>
        <taxon>ecological metagenomes</taxon>
    </lineage>
</organism>
<reference evidence="10" key="1">
    <citation type="submission" date="2018-06" db="EMBL/GenBank/DDBJ databases">
        <authorList>
            <person name="Zhirakovskaya E."/>
        </authorList>
    </citation>
    <scope>NUCLEOTIDE SEQUENCE</scope>
</reference>
<dbReference type="EMBL" id="UOEX01000217">
    <property type="protein sequence ID" value="VAW37588.1"/>
    <property type="molecule type" value="Genomic_DNA"/>
</dbReference>
<dbReference type="GO" id="GO:0009244">
    <property type="term" value="P:lipopolysaccharide core region biosynthetic process"/>
    <property type="evidence" value="ECO:0007669"/>
    <property type="project" value="TreeGrafter"/>
</dbReference>
<keyword evidence="5 10" id="KW-0808">Transferase</keyword>
<dbReference type="PANTHER" id="PTHR42724">
    <property type="entry name" value="TETRAACYLDISACCHARIDE 4'-KINASE"/>
    <property type="match status" value="1"/>
</dbReference>
<dbReference type="EC" id="2.7.1.130" evidence="2"/>
<evidence type="ECO:0000256" key="4">
    <source>
        <dbReference type="ARBA" id="ARBA00022556"/>
    </source>
</evidence>
<keyword evidence="4" id="KW-0441">Lipid A biosynthesis</keyword>
<evidence type="ECO:0000256" key="9">
    <source>
        <dbReference type="ARBA" id="ARBA00023098"/>
    </source>
</evidence>
<dbReference type="PANTHER" id="PTHR42724:SF1">
    <property type="entry name" value="TETRAACYLDISACCHARIDE 4'-KINASE, MITOCHONDRIAL-RELATED"/>
    <property type="match status" value="1"/>
</dbReference>
<evidence type="ECO:0000256" key="6">
    <source>
        <dbReference type="ARBA" id="ARBA00022741"/>
    </source>
</evidence>
<evidence type="ECO:0000256" key="3">
    <source>
        <dbReference type="ARBA" id="ARBA00022516"/>
    </source>
</evidence>
<evidence type="ECO:0000256" key="1">
    <source>
        <dbReference type="ARBA" id="ARBA00004870"/>
    </source>
</evidence>
<dbReference type="GO" id="GO:0009029">
    <property type="term" value="F:lipid-A 4'-kinase activity"/>
    <property type="evidence" value="ECO:0007669"/>
    <property type="project" value="UniProtKB-EC"/>
</dbReference>
<keyword evidence="7 10" id="KW-0418">Kinase</keyword>
<protein>
    <recommendedName>
        <fullName evidence="2">tetraacyldisaccharide 4'-kinase</fullName>
        <ecNumber evidence="2">2.7.1.130</ecNumber>
    </recommendedName>
</protein>
<evidence type="ECO:0000256" key="7">
    <source>
        <dbReference type="ARBA" id="ARBA00022777"/>
    </source>
</evidence>
<gene>
    <name evidence="10" type="ORF">MNBD_DELTA03-1447</name>
</gene>
<dbReference type="GO" id="GO:0009245">
    <property type="term" value="P:lipid A biosynthetic process"/>
    <property type="evidence" value="ECO:0007669"/>
    <property type="project" value="UniProtKB-KW"/>
</dbReference>
<feature type="non-terminal residue" evidence="10">
    <location>
        <position position="1"/>
    </location>
</feature>
<evidence type="ECO:0000256" key="2">
    <source>
        <dbReference type="ARBA" id="ARBA00012071"/>
    </source>
</evidence>
<dbReference type="GO" id="GO:0005886">
    <property type="term" value="C:plasma membrane"/>
    <property type="evidence" value="ECO:0007669"/>
    <property type="project" value="TreeGrafter"/>
</dbReference>
<dbReference type="Pfam" id="PF02606">
    <property type="entry name" value="LpxK"/>
    <property type="match status" value="1"/>
</dbReference>
<evidence type="ECO:0000256" key="5">
    <source>
        <dbReference type="ARBA" id="ARBA00022679"/>
    </source>
</evidence>
<evidence type="ECO:0000313" key="10">
    <source>
        <dbReference type="EMBL" id="VAW37588.1"/>
    </source>
</evidence>
<keyword evidence="9" id="KW-0443">Lipid metabolism</keyword>
<accession>A0A3B0V263</accession>